<dbReference type="InterPro" id="IPR015947">
    <property type="entry name" value="PUA-like_sf"/>
</dbReference>
<reference evidence="2 3" key="2">
    <citation type="journal article" date="2015" name="Syst. Appl. Microbiol.">
        <title>Nitrincola nitratireducens sp. nov. isolated from a haloalkaline crater lake.</title>
        <authorList>
            <person name="Singh A."/>
            <person name="Vaidya B."/>
            <person name="Tanuku N.R."/>
            <person name="Pinnaka A.K."/>
        </authorList>
    </citation>
    <scope>NUCLEOTIDE SEQUENCE [LARGE SCALE GENOMIC DNA]</scope>
    <source>
        <strain evidence="2 3">AK23</strain>
    </source>
</reference>
<dbReference type="EMBL" id="AONB01000017">
    <property type="protein sequence ID" value="EXJ10041.1"/>
    <property type="molecule type" value="Genomic_DNA"/>
</dbReference>
<evidence type="ECO:0000313" key="2">
    <source>
        <dbReference type="EMBL" id="EXJ10041.1"/>
    </source>
</evidence>
<dbReference type="OrthoDB" id="9791347at2"/>
<dbReference type="PANTHER" id="PTHR14087">
    <property type="entry name" value="THYMOCYTE NUCLEAR PROTEIN 1"/>
    <property type="match status" value="1"/>
</dbReference>
<evidence type="ECO:0000313" key="3">
    <source>
        <dbReference type="Proteomes" id="UP000019464"/>
    </source>
</evidence>
<accession>W9UZA4</accession>
<sequence length="154" mass="17512">MNYWLAKTEPDEFSIYDFANLPTTALRWDGVRNYQARNYLADMQLADRVLVYHSSCKQIGVAGIVEVTKTAYPDPTQFDPASVYYDPKSTKTTPRWQAVDMRFVEVFNEVLPLKSLKTLPELNDCPLVKPGSRLSVIPLSSRMFDAIIASASRR</sequence>
<dbReference type="InterPro" id="IPR002740">
    <property type="entry name" value="EVE_domain"/>
</dbReference>
<dbReference type="AlphaFoldDB" id="W9UZA4"/>
<keyword evidence="3" id="KW-1185">Reference proteome</keyword>
<evidence type="ECO:0000259" key="1">
    <source>
        <dbReference type="Pfam" id="PF01878"/>
    </source>
</evidence>
<gene>
    <name evidence="2" type="ORF">D791_03014</name>
</gene>
<reference evidence="3" key="1">
    <citation type="submission" date="2012-11" db="EMBL/GenBank/DDBJ databases">
        <authorList>
            <person name="Singh A."/>
            <person name="Pinnaka A.K."/>
            <person name="Vaidya B."/>
        </authorList>
    </citation>
    <scope>NUCLEOTIDE SEQUENCE [LARGE SCALE GENOMIC DNA]</scope>
    <source>
        <strain evidence="3">AK23</strain>
    </source>
</reference>
<dbReference type="Pfam" id="PF01878">
    <property type="entry name" value="EVE"/>
    <property type="match status" value="1"/>
</dbReference>
<dbReference type="PANTHER" id="PTHR14087:SF7">
    <property type="entry name" value="THYMOCYTE NUCLEAR PROTEIN 1"/>
    <property type="match status" value="1"/>
</dbReference>
<comment type="caution">
    <text evidence="2">The sequence shown here is derived from an EMBL/GenBank/DDBJ whole genome shotgun (WGS) entry which is preliminary data.</text>
</comment>
<organism evidence="2 3">
    <name type="scientific">Nitrincola nitratireducens</name>
    <dbReference type="NCBI Taxonomy" id="1229521"/>
    <lineage>
        <taxon>Bacteria</taxon>
        <taxon>Pseudomonadati</taxon>
        <taxon>Pseudomonadota</taxon>
        <taxon>Gammaproteobacteria</taxon>
        <taxon>Oceanospirillales</taxon>
        <taxon>Oceanospirillaceae</taxon>
        <taxon>Nitrincola</taxon>
    </lineage>
</organism>
<dbReference type="RefSeq" id="WP_036512768.1">
    <property type="nucleotide sequence ID" value="NZ_AONB01000017.1"/>
</dbReference>
<dbReference type="Proteomes" id="UP000019464">
    <property type="component" value="Unassembled WGS sequence"/>
</dbReference>
<protein>
    <submittedName>
        <fullName evidence="2">EVE domain protein</fullName>
    </submittedName>
</protein>
<dbReference type="InterPro" id="IPR047197">
    <property type="entry name" value="THYN1-like_EVE"/>
</dbReference>
<dbReference type="InterPro" id="IPR052181">
    <property type="entry name" value="5hmC_binding"/>
</dbReference>
<dbReference type="Gene3D" id="3.10.590.10">
    <property type="entry name" value="ph1033 like domains"/>
    <property type="match status" value="1"/>
</dbReference>
<proteinExistence type="predicted"/>
<dbReference type="CDD" id="cd21133">
    <property type="entry name" value="EVE"/>
    <property type="match status" value="1"/>
</dbReference>
<dbReference type="SUPFAM" id="SSF88697">
    <property type="entry name" value="PUA domain-like"/>
    <property type="match status" value="1"/>
</dbReference>
<name>W9UZA4_9GAMM</name>
<feature type="domain" description="EVE" evidence="1">
    <location>
        <begin position="2"/>
        <end position="148"/>
    </location>
</feature>
<dbReference type="PATRIC" id="fig|1229521.3.peg.3043"/>
<dbReference type="STRING" id="1229521.D791_03014"/>